<feature type="region of interest" description="Disordered" evidence="1">
    <location>
        <begin position="188"/>
        <end position="235"/>
    </location>
</feature>
<dbReference type="InterPro" id="IPR005162">
    <property type="entry name" value="Retrotrans_gag_dom"/>
</dbReference>
<evidence type="ECO:0000313" key="3">
    <source>
        <dbReference type="EnsemblMetazoa" id="AMIN001580-PA"/>
    </source>
</evidence>
<reference evidence="4" key="1">
    <citation type="submission" date="2013-03" db="EMBL/GenBank/DDBJ databases">
        <title>The Genome Sequence of Anopheles minimus MINIMUS1.</title>
        <authorList>
            <consortium name="The Broad Institute Genomics Platform"/>
            <person name="Neafsey D.E."/>
            <person name="Walton C."/>
            <person name="Walker B."/>
            <person name="Young S.K."/>
            <person name="Zeng Q."/>
            <person name="Gargeya S."/>
            <person name="Fitzgerald M."/>
            <person name="Haas B."/>
            <person name="Abouelleil A."/>
            <person name="Allen A.W."/>
            <person name="Alvarado L."/>
            <person name="Arachchi H.M."/>
            <person name="Berlin A.M."/>
            <person name="Chapman S.B."/>
            <person name="Gainer-Dewar J."/>
            <person name="Goldberg J."/>
            <person name="Griggs A."/>
            <person name="Gujja S."/>
            <person name="Hansen M."/>
            <person name="Howarth C."/>
            <person name="Imamovic A."/>
            <person name="Ireland A."/>
            <person name="Larimer J."/>
            <person name="McCowan C."/>
            <person name="Murphy C."/>
            <person name="Pearson M."/>
            <person name="Poon T.W."/>
            <person name="Priest M."/>
            <person name="Roberts A."/>
            <person name="Saif S."/>
            <person name="Shea T."/>
            <person name="Sisk P."/>
            <person name="Sykes S."/>
            <person name="Wortman J."/>
            <person name="Nusbaum C."/>
            <person name="Birren B."/>
        </authorList>
    </citation>
    <scope>NUCLEOTIDE SEQUENCE [LARGE SCALE GENOMIC DNA]</scope>
    <source>
        <strain evidence="4">MINIMUS1</strain>
    </source>
</reference>
<accession>A0A182VU37</accession>
<sequence>MATLDPAFMASLAAMIAEALRTTTGAASEQARQETKPAAPRFTHPAFQSNEGTVCDYFNRMEWALQLHGIAEAKYTEYARSQGYQKRSYKELRQTLETHFDKKRNKFVESIKFRQIKQNKDETIAQYTLRLKQGAAHCEYGIFLDRMLIAQLLHDLTERNICDEVIAKNPDTFKDACDIATTLETTRHSRSIRVQSPQSQPTSWVTSPQRQRNLNRSPLTNGPTDRQDTRHLKAANNRTGIRIQIRVMAAEDLICGVIADSVMHVATSATRKVT</sequence>
<proteinExistence type="predicted"/>
<feature type="region of interest" description="Disordered" evidence="1">
    <location>
        <begin position="25"/>
        <end position="45"/>
    </location>
</feature>
<dbReference type="PANTHER" id="PTHR33198:SF19">
    <property type="entry name" value="CCHC-TYPE DOMAIN-CONTAINING PROTEIN"/>
    <property type="match status" value="1"/>
</dbReference>
<name>A0A182VU37_9DIPT</name>
<keyword evidence="4" id="KW-1185">Reference proteome</keyword>
<dbReference type="EnsemblMetazoa" id="AMIN001580-RA">
    <property type="protein sequence ID" value="AMIN001580-PA"/>
    <property type="gene ID" value="AMIN001580"/>
</dbReference>
<evidence type="ECO:0000259" key="2">
    <source>
        <dbReference type="Pfam" id="PF03732"/>
    </source>
</evidence>
<feature type="compositionally biased region" description="Polar residues" evidence="1">
    <location>
        <begin position="192"/>
        <end position="224"/>
    </location>
</feature>
<dbReference type="AlphaFoldDB" id="A0A182VU37"/>
<dbReference type="PANTHER" id="PTHR33198">
    <property type="entry name" value="ANK_REP_REGION DOMAIN-CONTAINING PROTEIN-RELATED"/>
    <property type="match status" value="1"/>
</dbReference>
<dbReference type="VEuPathDB" id="VectorBase:AMIN001580"/>
<protein>
    <submittedName>
        <fullName evidence="3">Retrotrans_gag domain-containing protein</fullName>
    </submittedName>
</protein>
<dbReference type="STRING" id="112268.A0A182VU37"/>
<organism evidence="3 4">
    <name type="scientific">Anopheles minimus</name>
    <dbReference type="NCBI Taxonomy" id="112268"/>
    <lineage>
        <taxon>Eukaryota</taxon>
        <taxon>Metazoa</taxon>
        <taxon>Ecdysozoa</taxon>
        <taxon>Arthropoda</taxon>
        <taxon>Hexapoda</taxon>
        <taxon>Insecta</taxon>
        <taxon>Pterygota</taxon>
        <taxon>Neoptera</taxon>
        <taxon>Endopterygota</taxon>
        <taxon>Diptera</taxon>
        <taxon>Nematocera</taxon>
        <taxon>Culicoidea</taxon>
        <taxon>Culicidae</taxon>
        <taxon>Anophelinae</taxon>
        <taxon>Anopheles</taxon>
    </lineage>
</organism>
<dbReference type="Proteomes" id="UP000075920">
    <property type="component" value="Unassembled WGS sequence"/>
</dbReference>
<dbReference type="Pfam" id="PF03732">
    <property type="entry name" value="Retrotrans_gag"/>
    <property type="match status" value="1"/>
</dbReference>
<evidence type="ECO:0000256" key="1">
    <source>
        <dbReference type="SAM" id="MobiDB-lite"/>
    </source>
</evidence>
<feature type="domain" description="Retrotransposon gag" evidence="2">
    <location>
        <begin position="65"/>
        <end position="154"/>
    </location>
</feature>
<reference evidence="3" key="2">
    <citation type="submission" date="2020-05" db="UniProtKB">
        <authorList>
            <consortium name="EnsemblMetazoa"/>
        </authorList>
    </citation>
    <scope>IDENTIFICATION</scope>
    <source>
        <strain evidence="3">MINIMUS1</strain>
    </source>
</reference>
<evidence type="ECO:0000313" key="4">
    <source>
        <dbReference type="Proteomes" id="UP000075920"/>
    </source>
</evidence>